<comment type="caution">
    <text evidence="1">The sequence shown here is derived from an EMBL/GenBank/DDBJ whole genome shotgun (WGS) entry which is preliminary data.</text>
</comment>
<gene>
    <name evidence="1" type="ORF">DSO57_1019277</name>
</gene>
<proteinExistence type="predicted"/>
<reference evidence="1" key="1">
    <citation type="submission" date="2022-04" db="EMBL/GenBank/DDBJ databases">
        <title>Genome of the entomopathogenic fungus Entomophthora muscae.</title>
        <authorList>
            <person name="Elya C."/>
            <person name="Lovett B.R."/>
            <person name="Lee E."/>
            <person name="Macias A.M."/>
            <person name="Hajek A.E."/>
            <person name="De Bivort B.L."/>
            <person name="Kasson M.T."/>
            <person name="De Fine Licht H.H."/>
            <person name="Stajich J.E."/>
        </authorList>
    </citation>
    <scope>NUCLEOTIDE SEQUENCE</scope>
    <source>
        <strain evidence="1">Berkeley</strain>
    </source>
</reference>
<dbReference type="EMBL" id="QTSX02007186">
    <property type="protein sequence ID" value="KAJ9049944.1"/>
    <property type="molecule type" value="Genomic_DNA"/>
</dbReference>
<evidence type="ECO:0000313" key="2">
    <source>
        <dbReference type="Proteomes" id="UP001165960"/>
    </source>
</evidence>
<organism evidence="1 2">
    <name type="scientific">Entomophthora muscae</name>
    <dbReference type="NCBI Taxonomy" id="34485"/>
    <lineage>
        <taxon>Eukaryota</taxon>
        <taxon>Fungi</taxon>
        <taxon>Fungi incertae sedis</taxon>
        <taxon>Zoopagomycota</taxon>
        <taxon>Entomophthoromycotina</taxon>
        <taxon>Entomophthoromycetes</taxon>
        <taxon>Entomophthorales</taxon>
        <taxon>Entomophthoraceae</taxon>
        <taxon>Entomophthora</taxon>
    </lineage>
</organism>
<keyword evidence="2" id="KW-1185">Reference proteome</keyword>
<dbReference type="Proteomes" id="UP001165960">
    <property type="component" value="Unassembled WGS sequence"/>
</dbReference>
<evidence type="ECO:0000313" key="1">
    <source>
        <dbReference type="EMBL" id="KAJ9049944.1"/>
    </source>
</evidence>
<sequence>MKPPPTPKLMPVSASKLLLDHYNKLFGIVYIALVEVIYTIILASGPQSWVRKSMRQSYDGLCPSKVGSLTCHLR</sequence>
<protein>
    <submittedName>
        <fullName evidence="1">Uncharacterized protein</fullName>
    </submittedName>
</protein>
<name>A0ACC2RIR5_9FUNG</name>
<accession>A0ACC2RIR5</accession>